<evidence type="ECO:0000313" key="2">
    <source>
        <dbReference type="Proteomes" id="UP001058074"/>
    </source>
</evidence>
<reference evidence="1" key="1">
    <citation type="journal article" date="2025" name="Int. J. Syst. Evol. Microbiol.">
        <title>Inconstantimicrobium mannanitabidum sp. nov., a novel member of the family Clostridiaceae isolated from anoxic soil under the treatment of reductive soil disinfestation.</title>
        <authorList>
            <person name="Ueki A."/>
            <person name="Tonouchi A."/>
            <person name="Honma S."/>
            <person name="Kaku N."/>
            <person name="Ueki K."/>
        </authorList>
    </citation>
    <scope>NUCLEOTIDE SEQUENCE</scope>
    <source>
        <strain evidence="1">TW13</strain>
    </source>
</reference>
<organism evidence="1 2">
    <name type="scientific">Inconstantimicrobium mannanitabidum</name>
    <dbReference type="NCBI Taxonomy" id="1604901"/>
    <lineage>
        <taxon>Bacteria</taxon>
        <taxon>Bacillati</taxon>
        <taxon>Bacillota</taxon>
        <taxon>Clostridia</taxon>
        <taxon>Eubacteriales</taxon>
        <taxon>Clostridiaceae</taxon>
        <taxon>Inconstantimicrobium</taxon>
    </lineage>
</organism>
<proteinExistence type="predicted"/>
<name>A0ACB5RDN2_9CLOT</name>
<gene>
    <name evidence="1" type="ORF">rsdtw13_26300</name>
</gene>
<dbReference type="EMBL" id="BROD01000001">
    <property type="protein sequence ID" value="GKX67372.1"/>
    <property type="molecule type" value="Genomic_DNA"/>
</dbReference>
<evidence type="ECO:0000313" key="1">
    <source>
        <dbReference type="EMBL" id="GKX67372.1"/>
    </source>
</evidence>
<accession>A0ACB5RDN2</accession>
<protein>
    <submittedName>
        <fullName evidence="1">Methyl-accepting chemotaxis protein</fullName>
    </submittedName>
</protein>
<sequence length="571" mass="63351">MNNLKVRLKLRIFSIMALSLIVLISIVGYYYLDKSNKDITAMYKRNLLGVELLNDNRNQSRAIEADLYYILLHPEDKSKQDEKVKDIETRQNSFKNNLEKYKQSNLDKYEQDRLTIIESNFEKFLQGKDAAINYAMKGNTAKALEEFNAVETNKDEFQTSLKEIALYVANLSDKLNGQNNINFHNSQMIFLAIFIFAVIIGTVYTVALAKSLAIPLTLAVEHLKKVATGDFTNKAPDKALKRRDEIGAMTQAIDLMQNSLKQLIGNVKQESDSIETVVNNISKHMYNLNINIEEVASTAEELSAGTEQTAAATQEMNASADEIEIAVTSIAKKAQEGAIQASHINERALETKASVTQSQKRTLEVFTETKNNLEVALENSKVVEQINVLSESIMDISEQTNLLALNAAIEAARAGESGKGFAVVADEIKNLAEQSQNTIAEIQNITEKVVSSVNDLSSSSNELLNFVSKDVINDYDSMLTVADEYSKDAEFVNNLVLDFSSTSEELLASLQEVTNTIQQVSMSTNEGAEGTTNIASKIVDITEKSNIIIEEVTKSKESADQLNQEVSKFKI</sequence>
<comment type="caution">
    <text evidence="1">The sequence shown here is derived from an EMBL/GenBank/DDBJ whole genome shotgun (WGS) entry which is preliminary data.</text>
</comment>
<dbReference type="Proteomes" id="UP001058074">
    <property type="component" value="Unassembled WGS sequence"/>
</dbReference>
<keyword evidence="2" id="KW-1185">Reference proteome</keyword>